<dbReference type="InterPro" id="IPR011141">
    <property type="entry name" value="Polyketide_synthase_type-III"/>
</dbReference>
<name>A0A239EFE6_9ACTN</name>
<comment type="similarity">
    <text evidence="1">Belongs to the thiolase-like superfamily. Chalcone/stilbene synthases family.</text>
</comment>
<dbReference type="Gene3D" id="3.40.47.10">
    <property type="match status" value="2"/>
</dbReference>
<proteinExistence type="inferred from homology"/>
<keyword evidence="7" id="KW-1185">Reference proteome</keyword>
<accession>A0A239EFE6</accession>
<organism evidence="6 7">
    <name type="scientific">Actinomadura mexicana</name>
    <dbReference type="NCBI Taxonomy" id="134959"/>
    <lineage>
        <taxon>Bacteria</taxon>
        <taxon>Bacillati</taxon>
        <taxon>Actinomycetota</taxon>
        <taxon>Actinomycetes</taxon>
        <taxon>Streptosporangiales</taxon>
        <taxon>Thermomonosporaceae</taxon>
        <taxon>Actinomadura</taxon>
    </lineage>
</organism>
<dbReference type="EMBL" id="FZNP01000017">
    <property type="protein sequence ID" value="SNS43141.1"/>
    <property type="molecule type" value="Genomic_DNA"/>
</dbReference>
<evidence type="ECO:0000256" key="3">
    <source>
        <dbReference type="PIRSR" id="PIRSR000451-1"/>
    </source>
</evidence>
<gene>
    <name evidence="6" type="ORF">SAMN06265355_11743</name>
</gene>
<protein>
    <submittedName>
        <fullName evidence="6">Predicted naringenin-chalcone synthase</fullName>
    </submittedName>
</protein>
<dbReference type="PANTHER" id="PTHR11877:SF46">
    <property type="entry name" value="TYPE III POLYKETIDE SYNTHASE A"/>
    <property type="match status" value="1"/>
</dbReference>
<dbReference type="InterPro" id="IPR013601">
    <property type="entry name" value="FAE1_typ3_polyketide_synth"/>
</dbReference>
<feature type="active site" description="Acyl-thioester intermediate" evidence="3">
    <location>
        <position position="135"/>
    </location>
</feature>
<dbReference type="OrthoDB" id="9786288at2"/>
<evidence type="ECO:0000256" key="2">
    <source>
        <dbReference type="ARBA" id="ARBA00022679"/>
    </source>
</evidence>
<evidence type="ECO:0000256" key="1">
    <source>
        <dbReference type="ARBA" id="ARBA00005531"/>
    </source>
</evidence>
<feature type="domain" description="Chalcone/stilbene synthase C-terminal" evidence="4">
    <location>
        <begin position="213"/>
        <end position="345"/>
    </location>
</feature>
<dbReference type="Proteomes" id="UP000198420">
    <property type="component" value="Unassembled WGS sequence"/>
</dbReference>
<evidence type="ECO:0000259" key="5">
    <source>
        <dbReference type="Pfam" id="PF08392"/>
    </source>
</evidence>
<evidence type="ECO:0000313" key="6">
    <source>
        <dbReference type="EMBL" id="SNS43141.1"/>
    </source>
</evidence>
<dbReference type="Pfam" id="PF08392">
    <property type="entry name" value="FAE1_CUT1_RppA"/>
    <property type="match status" value="1"/>
</dbReference>
<dbReference type="GO" id="GO:0016747">
    <property type="term" value="F:acyltransferase activity, transferring groups other than amino-acyl groups"/>
    <property type="evidence" value="ECO:0007669"/>
    <property type="project" value="InterPro"/>
</dbReference>
<dbReference type="SUPFAM" id="SSF53901">
    <property type="entry name" value="Thiolase-like"/>
    <property type="match status" value="1"/>
</dbReference>
<reference evidence="7" key="1">
    <citation type="submission" date="2017-06" db="EMBL/GenBank/DDBJ databases">
        <authorList>
            <person name="Varghese N."/>
            <person name="Submissions S."/>
        </authorList>
    </citation>
    <scope>NUCLEOTIDE SEQUENCE [LARGE SCALE GENOMIC DNA]</scope>
    <source>
        <strain evidence="7">DSM 44485</strain>
    </source>
</reference>
<dbReference type="RefSeq" id="WP_089315773.1">
    <property type="nucleotide sequence ID" value="NZ_FZNP01000017.1"/>
</dbReference>
<dbReference type="PIRSF" id="PIRSF000451">
    <property type="entry name" value="PKS_III"/>
    <property type="match status" value="1"/>
</dbReference>
<sequence length="346" mass="37050">MPPARITDTTFASPPQLKMEELASFLRDDPGGGAVAEVVRNSAIETKGMAVNPIDEDPRSWTTARRMERSLTEARALGREAIGQALERAGLRPDEVGLLITTSTTVHSAPGLDALVHETGMRPDTEFLSLGPMGCYAAIPTLVTCRNWVEVHRRPAVALCVDLFSPHLQPPPYDKEQAVVLTLFGDGAAAVVMRPGEDGTPGLDVLDSRLLSVPRYADDLQVHVGDRGMRIRLAPTMPDVTASAVAAPTDGLLARNGLTREDVAWWATHPGGRRIIDRVSEELDLPEESVAESRAVMREYGNTAAPAVLAVLGRLQDSRPLGPGEHGVVMAFGPGATVWSVLLRGA</sequence>
<dbReference type="InterPro" id="IPR012328">
    <property type="entry name" value="Chalcone/stilbene_synt_C"/>
</dbReference>
<dbReference type="PANTHER" id="PTHR11877">
    <property type="entry name" value="HYDROXYMETHYLGLUTARYL-COA SYNTHASE"/>
    <property type="match status" value="1"/>
</dbReference>
<dbReference type="AlphaFoldDB" id="A0A239EFE6"/>
<keyword evidence="2" id="KW-0808">Transferase</keyword>
<dbReference type="GO" id="GO:0006633">
    <property type="term" value="P:fatty acid biosynthetic process"/>
    <property type="evidence" value="ECO:0007669"/>
    <property type="project" value="InterPro"/>
</dbReference>
<dbReference type="GO" id="GO:0016020">
    <property type="term" value="C:membrane"/>
    <property type="evidence" value="ECO:0007669"/>
    <property type="project" value="InterPro"/>
</dbReference>
<evidence type="ECO:0000313" key="7">
    <source>
        <dbReference type="Proteomes" id="UP000198420"/>
    </source>
</evidence>
<dbReference type="GO" id="GO:0030639">
    <property type="term" value="P:polyketide biosynthetic process"/>
    <property type="evidence" value="ECO:0007669"/>
    <property type="project" value="TreeGrafter"/>
</dbReference>
<dbReference type="Pfam" id="PF02797">
    <property type="entry name" value="Chal_sti_synt_C"/>
    <property type="match status" value="1"/>
</dbReference>
<feature type="domain" description="FAE" evidence="5">
    <location>
        <begin position="63"/>
        <end position="193"/>
    </location>
</feature>
<dbReference type="InterPro" id="IPR016039">
    <property type="entry name" value="Thiolase-like"/>
</dbReference>
<evidence type="ECO:0000259" key="4">
    <source>
        <dbReference type="Pfam" id="PF02797"/>
    </source>
</evidence>